<dbReference type="EMBL" id="OAOP01000004">
    <property type="protein sequence ID" value="SNX70938.1"/>
    <property type="molecule type" value="Genomic_DNA"/>
</dbReference>
<proteinExistence type="predicted"/>
<evidence type="ECO:0000313" key="3">
    <source>
        <dbReference type="EMBL" id="SNX70938.1"/>
    </source>
</evidence>
<dbReference type="PANTHER" id="PTHR38600">
    <property type="entry name" value="TRANSCRIPTIONAL REGULATORY PROTEIN"/>
    <property type="match status" value="1"/>
</dbReference>
<dbReference type="SUPFAM" id="SSF46785">
    <property type="entry name" value="Winged helix' DNA-binding domain"/>
    <property type="match status" value="1"/>
</dbReference>
<dbReference type="CDD" id="cd00090">
    <property type="entry name" value="HTH_ARSR"/>
    <property type="match status" value="1"/>
</dbReference>
<dbReference type="InterPro" id="IPR011991">
    <property type="entry name" value="ArsR-like_HTH"/>
</dbReference>
<keyword evidence="1" id="KW-0238">DNA-binding</keyword>
<feature type="domain" description="HTH arsR-type" evidence="2">
    <location>
        <begin position="5"/>
        <end position="99"/>
    </location>
</feature>
<dbReference type="GO" id="GO:0003700">
    <property type="term" value="F:DNA-binding transcription factor activity"/>
    <property type="evidence" value="ECO:0007669"/>
    <property type="project" value="InterPro"/>
</dbReference>
<dbReference type="PANTHER" id="PTHR38600:SF1">
    <property type="entry name" value="TRANSCRIPTIONAL REGULATORY PROTEIN"/>
    <property type="match status" value="1"/>
</dbReference>
<dbReference type="Pfam" id="PF01022">
    <property type="entry name" value="HTH_5"/>
    <property type="match status" value="1"/>
</dbReference>
<evidence type="ECO:0000313" key="4">
    <source>
        <dbReference type="Proteomes" id="UP000219546"/>
    </source>
</evidence>
<reference evidence="3 4" key="1">
    <citation type="submission" date="2017-08" db="EMBL/GenBank/DDBJ databases">
        <authorList>
            <person name="de Groot N.N."/>
        </authorList>
    </citation>
    <scope>NUCLEOTIDE SEQUENCE [LARGE SCALE GENOMIC DNA]</scope>
    <source>
        <strain evidence="3 4">JC228</strain>
    </source>
</reference>
<dbReference type="InterPro" id="IPR036390">
    <property type="entry name" value="WH_DNA-bd_sf"/>
</dbReference>
<organism evidence="3 4">
    <name type="scientific">Bacillus oleivorans</name>
    <dbReference type="NCBI Taxonomy" id="1448271"/>
    <lineage>
        <taxon>Bacteria</taxon>
        <taxon>Bacillati</taxon>
        <taxon>Bacillota</taxon>
        <taxon>Bacilli</taxon>
        <taxon>Bacillales</taxon>
        <taxon>Bacillaceae</taxon>
        <taxon>Bacillus</taxon>
    </lineage>
</organism>
<dbReference type="GO" id="GO:0003677">
    <property type="term" value="F:DNA binding"/>
    <property type="evidence" value="ECO:0007669"/>
    <property type="project" value="UniProtKB-KW"/>
</dbReference>
<dbReference type="Gene3D" id="1.10.10.10">
    <property type="entry name" value="Winged helix-like DNA-binding domain superfamily/Winged helix DNA-binding domain"/>
    <property type="match status" value="1"/>
</dbReference>
<dbReference type="SMART" id="SM00418">
    <property type="entry name" value="HTH_ARSR"/>
    <property type="match status" value="1"/>
</dbReference>
<keyword evidence="4" id="KW-1185">Reference proteome</keyword>
<dbReference type="InterPro" id="IPR036388">
    <property type="entry name" value="WH-like_DNA-bd_sf"/>
</dbReference>
<dbReference type="NCBIfam" id="NF033788">
    <property type="entry name" value="HTH_metalloreg"/>
    <property type="match status" value="1"/>
</dbReference>
<dbReference type="PROSITE" id="PS50987">
    <property type="entry name" value="HTH_ARSR_2"/>
    <property type="match status" value="1"/>
</dbReference>
<dbReference type="InterPro" id="IPR001845">
    <property type="entry name" value="HTH_ArsR_DNA-bd_dom"/>
</dbReference>
<dbReference type="AlphaFoldDB" id="A0A285CV73"/>
<gene>
    <name evidence="3" type="ORF">SAMN05877753_104442</name>
</gene>
<dbReference type="PRINTS" id="PR00778">
    <property type="entry name" value="HTHARSR"/>
</dbReference>
<protein>
    <submittedName>
        <fullName evidence="3">ArsR family transcriptional regulator</fullName>
    </submittedName>
</protein>
<sequence length="123" mass="14521">MTGIFLISYIENMNSTFSALSEPNRLHIVELLRDGPLTVGDIANRLGLNQPQTSKHLRVLSDAGLVEVHAVTNRRYYKLRPEPFQELEVWLDSYRRLWNERFDRLDDYLQEMKRKEGEKKDSQ</sequence>
<evidence type="ECO:0000259" key="2">
    <source>
        <dbReference type="PROSITE" id="PS50987"/>
    </source>
</evidence>
<name>A0A285CV73_9BACI</name>
<accession>A0A285CV73</accession>
<evidence type="ECO:0000256" key="1">
    <source>
        <dbReference type="ARBA" id="ARBA00023125"/>
    </source>
</evidence>
<dbReference type="Proteomes" id="UP000219546">
    <property type="component" value="Unassembled WGS sequence"/>
</dbReference>